<dbReference type="RefSeq" id="WP_310866266.1">
    <property type="nucleotide sequence ID" value="NZ_JAVLSF010000513.1"/>
</dbReference>
<proteinExistence type="predicted"/>
<accession>A0AAJ2H047</accession>
<comment type="caution">
    <text evidence="1">The sequence shown here is derived from an EMBL/GenBank/DDBJ whole genome shotgun (WGS) entry which is preliminary data.</text>
</comment>
<dbReference type="Proteomes" id="UP001268610">
    <property type="component" value="Unassembled WGS sequence"/>
</dbReference>
<organism evidence="1 2">
    <name type="scientific">Rhizobium hidalgonense</name>
    <dbReference type="NCBI Taxonomy" id="1538159"/>
    <lineage>
        <taxon>Bacteria</taxon>
        <taxon>Pseudomonadati</taxon>
        <taxon>Pseudomonadota</taxon>
        <taxon>Alphaproteobacteria</taxon>
        <taxon>Hyphomicrobiales</taxon>
        <taxon>Rhizobiaceae</taxon>
        <taxon>Rhizobium/Agrobacterium group</taxon>
        <taxon>Rhizobium</taxon>
    </lineage>
</organism>
<dbReference type="SUPFAM" id="SSF51161">
    <property type="entry name" value="Trimeric LpxA-like enzymes"/>
    <property type="match status" value="1"/>
</dbReference>
<dbReference type="InterPro" id="IPR011004">
    <property type="entry name" value="Trimer_LpxA-like_sf"/>
</dbReference>
<feature type="non-terminal residue" evidence="1">
    <location>
        <position position="94"/>
    </location>
</feature>
<evidence type="ECO:0000313" key="2">
    <source>
        <dbReference type="Proteomes" id="UP001268610"/>
    </source>
</evidence>
<reference evidence="1" key="1">
    <citation type="submission" date="2023-04" db="EMBL/GenBank/DDBJ databases">
        <title>Genomic characterization of faba bean (Vicia faba) microsymbionts in Mexican soils.</title>
        <authorList>
            <person name="Rivera Orduna F.N."/>
            <person name="Guevara-Luna J."/>
            <person name="Yan J."/>
            <person name="Arroyo-Herrera I."/>
            <person name="Li Y."/>
            <person name="Vasquez-Murrieta M.S."/>
            <person name="Wang E.T."/>
        </authorList>
    </citation>
    <scope>NUCLEOTIDE SEQUENCE</scope>
    <source>
        <strain evidence="1">CH26</strain>
    </source>
</reference>
<evidence type="ECO:0000313" key="1">
    <source>
        <dbReference type="EMBL" id="MDR9778146.1"/>
    </source>
</evidence>
<sequence>MRIPGAATVRRAAWLAAASAIVPNVKRAPLLRRLGLRGMDDPFLCARISLAGQGQNLTSGPGCFVNGEVYIEGGPVRLGTNVYIGPRAMILTST</sequence>
<name>A0AAJ2H047_9HYPH</name>
<gene>
    <name evidence="1" type="ORF">RJJ65_37045</name>
</gene>
<protein>
    <recommendedName>
        <fullName evidence="3">Acetyltransferase</fullName>
    </recommendedName>
</protein>
<dbReference type="AlphaFoldDB" id="A0AAJ2H047"/>
<evidence type="ECO:0008006" key="3">
    <source>
        <dbReference type="Google" id="ProtNLM"/>
    </source>
</evidence>
<dbReference type="EMBL" id="JAVLSF010000513">
    <property type="protein sequence ID" value="MDR9778146.1"/>
    <property type="molecule type" value="Genomic_DNA"/>
</dbReference>